<dbReference type="Proteomes" id="UP000295763">
    <property type="component" value="Unassembled WGS sequence"/>
</dbReference>
<organism evidence="1 2">
    <name type="scientific">Cricetibacter osteomyelitidis</name>
    <dbReference type="NCBI Taxonomy" id="1521931"/>
    <lineage>
        <taxon>Bacteria</taxon>
        <taxon>Pseudomonadati</taxon>
        <taxon>Pseudomonadota</taxon>
        <taxon>Gammaproteobacteria</taxon>
        <taxon>Pasteurellales</taxon>
        <taxon>Pasteurellaceae</taxon>
        <taxon>Cricetibacter</taxon>
    </lineage>
</organism>
<protein>
    <submittedName>
        <fullName evidence="1">Uncharacterized protein</fullName>
    </submittedName>
</protein>
<proteinExistence type="predicted"/>
<evidence type="ECO:0000313" key="1">
    <source>
        <dbReference type="EMBL" id="TCP96495.1"/>
    </source>
</evidence>
<dbReference type="AlphaFoldDB" id="A0A4R2T3C8"/>
<reference evidence="1 2" key="1">
    <citation type="submission" date="2019-03" db="EMBL/GenBank/DDBJ databases">
        <title>Genomic Encyclopedia of Type Strains, Phase IV (KMG-IV): sequencing the most valuable type-strain genomes for metagenomic binning, comparative biology and taxonomic classification.</title>
        <authorList>
            <person name="Goeker M."/>
        </authorList>
    </citation>
    <scope>NUCLEOTIDE SEQUENCE [LARGE SCALE GENOMIC DNA]</scope>
    <source>
        <strain evidence="1 2">DSM 28404</strain>
    </source>
</reference>
<gene>
    <name evidence="1" type="ORF">EDC44_10428</name>
</gene>
<dbReference type="RefSeq" id="WP_131975180.1">
    <property type="nucleotide sequence ID" value="NZ_SLYB01000004.1"/>
</dbReference>
<accession>A0A4R2T3C8</accession>
<name>A0A4R2T3C8_9PAST</name>
<evidence type="ECO:0000313" key="2">
    <source>
        <dbReference type="Proteomes" id="UP000295763"/>
    </source>
</evidence>
<sequence>MLKKSFLILTALCLIGCASDKDKQRSSFSLLIPKRLTYQNQLFDLVKTERKTLVYGRFTYADKDNHQLHYLLSSMVMPLDQVQQNLAEVASEKGYKVQFKTANHRLYALTNQKTNYKQSVSQNTDCGTLTVIKNSQKPTALLDVTLGDTLDQMKCQKNN</sequence>
<comment type="caution">
    <text evidence="1">The sequence shown here is derived from an EMBL/GenBank/DDBJ whole genome shotgun (WGS) entry which is preliminary data.</text>
</comment>
<keyword evidence="2" id="KW-1185">Reference proteome</keyword>
<dbReference type="EMBL" id="SLYB01000004">
    <property type="protein sequence ID" value="TCP96495.1"/>
    <property type="molecule type" value="Genomic_DNA"/>
</dbReference>